<proteinExistence type="predicted"/>
<evidence type="ECO:0000313" key="4">
    <source>
        <dbReference type="Proteomes" id="UP000319160"/>
    </source>
</evidence>
<keyword evidence="2" id="KW-0812">Transmembrane</keyword>
<dbReference type="OrthoDB" id="5428040at2759"/>
<dbReference type="EMBL" id="VFLP01000004">
    <property type="protein sequence ID" value="TRX97979.1"/>
    <property type="molecule type" value="Genomic_DNA"/>
</dbReference>
<reference evidence="4" key="1">
    <citation type="submission" date="2019-06" db="EMBL/GenBank/DDBJ databases">
        <title>Draft genome sequence of the griseofulvin-producing fungus Xylaria cubensis strain G536.</title>
        <authorList>
            <person name="Mead M.E."/>
            <person name="Raja H.A."/>
            <person name="Steenwyk J.L."/>
            <person name="Knowles S.L."/>
            <person name="Oberlies N.H."/>
            <person name="Rokas A."/>
        </authorList>
    </citation>
    <scope>NUCLEOTIDE SEQUENCE [LARGE SCALE GENOMIC DNA]</scope>
    <source>
        <strain evidence="4">G536</strain>
    </source>
</reference>
<accession>A0A553ICQ6</accession>
<evidence type="ECO:0000256" key="1">
    <source>
        <dbReference type="SAM" id="MobiDB-lite"/>
    </source>
</evidence>
<feature type="transmembrane region" description="Helical" evidence="2">
    <location>
        <begin position="623"/>
        <end position="646"/>
    </location>
</feature>
<protein>
    <submittedName>
        <fullName evidence="3">Uncharacterized protein</fullName>
    </submittedName>
</protein>
<feature type="transmembrane region" description="Helical" evidence="2">
    <location>
        <begin position="91"/>
        <end position="111"/>
    </location>
</feature>
<sequence length="702" mass="79436">MANQITSLSANLPSNNTLDERYHEQIWPLSEGTDRSIPLESRFMTSNNFSNAGQDQHEVFPEDGGPEESVEEHTEKRTYRTALQRIGKLRAAILFCSTSSSIIALFFLGWLHRRSAHYSDRNINSGSRGDFDASCPLALRYKALGMFFRITRGRKGSACLVLLALALLLALVTMTLQFASTILFTDIRLGLLVGQSVSSTQMCGMSFNSSYENPFWNTNPTSTASFIEYSEPAISHDTIADTGVSIRGFLPIRNVTLRSRLRSYAGMASLFDTRVVYVRPRIEFTVFGAFNTNLTIQGLVNGDIEWLEQQSPGVFDNTALQGFEFDCTMQDYASIQLCYLRYPGLISRLRPKYTFKIINLSNVTNLPDITDVNHLPDASDEIRASLCYNAIDFTAGLNLIKTPHDYNVSFEISNILPPEPEFVPVNGASQRCDNFDIRRQLGATTSELSALDRGIIPFDIGPVDKQVISAKSNQPTQPFIWDSVSMGFWNFIEQEILYTEDAGNPYKLDVSRFTPLVTPVLTYCYCTKRKKFYLHSRDFLAMPLHLYIDAPDIFWMFRFNPILDSIFSDTLKETKNPAIAMQAFFTTVLRTIYYATLPYFDYDQEAVMRLAVPKQIPSGYRGFISVSSLVAAHIVLTYAAVVIFILKGRLLDLHNPWAVVMDVWTPEGHNFLEDEGDFARMFIEGEDDNRIVRLRDIRDIIA</sequence>
<feature type="transmembrane region" description="Helical" evidence="2">
    <location>
        <begin position="158"/>
        <end position="179"/>
    </location>
</feature>
<keyword evidence="4" id="KW-1185">Reference proteome</keyword>
<dbReference type="AlphaFoldDB" id="A0A553ICQ6"/>
<keyword evidence="2" id="KW-1133">Transmembrane helix</keyword>
<comment type="caution">
    <text evidence="3">The sequence shown here is derived from an EMBL/GenBank/DDBJ whole genome shotgun (WGS) entry which is preliminary data.</text>
</comment>
<evidence type="ECO:0000256" key="2">
    <source>
        <dbReference type="SAM" id="Phobius"/>
    </source>
</evidence>
<name>A0A553ICQ6_9PEZI</name>
<evidence type="ECO:0000313" key="3">
    <source>
        <dbReference type="EMBL" id="TRX97979.1"/>
    </source>
</evidence>
<organism evidence="3 4">
    <name type="scientific">Xylaria flabelliformis</name>
    <dbReference type="NCBI Taxonomy" id="2512241"/>
    <lineage>
        <taxon>Eukaryota</taxon>
        <taxon>Fungi</taxon>
        <taxon>Dikarya</taxon>
        <taxon>Ascomycota</taxon>
        <taxon>Pezizomycotina</taxon>
        <taxon>Sordariomycetes</taxon>
        <taxon>Xylariomycetidae</taxon>
        <taxon>Xylariales</taxon>
        <taxon>Xylariaceae</taxon>
        <taxon>Xylaria</taxon>
    </lineage>
</organism>
<keyword evidence="2" id="KW-0472">Membrane</keyword>
<gene>
    <name evidence="3" type="ORF">FHL15_001189</name>
</gene>
<feature type="region of interest" description="Disordered" evidence="1">
    <location>
        <begin position="50"/>
        <end position="74"/>
    </location>
</feature>
<dbReference type="Proteomes" id="UP000319160">
    <property type="component" value="Unassembled WGS sequence"/>
</dbReference>